<feature type="transmembrane region" description="Helical" evidence="7">
    <location>
        <begin position="214"/>
        <end position="232"/>
    </location>
</feature>
<dbReference type="PANTHER" id="PTHR30482:SF10">
    <property type="entry name" value="HIGH-AFFINITY BRANCHED-CHAIN AMINO ACID TRANSPORT PROTEIN BRAE"/>
    <property type="match status" value="1"/>
</dbReference>
<evidence type="ECO:0000256" key="7">
    <source>
        <dbReference type="SAM" id="Phobius"/>
    </source>
</evidence>
<name>Q4G270_PSEPU</name>
<evidence type="ECO:0000313" key="8">
    <source>
        <dbReference type="EMBL" id="AAY18214.1"/>
    </source>
</evidence>
<dbReference type="PANTHER" id="PTHR30482">
    <property type="entry name" value="HIGH-AFFINITY BRANCHED-CHAIN AMINO ACID TRANSPORT SYSTEM PERMEASE"/>
    <property type="match status" value="1"/>
</dbReference>
<keyword evidence="2" id="KW-1003">Cell membrane</keyword>
<evidence type="ECO:0000256" key="4">
    <source>
        <dbReference type="ARBA" id="ARBA00022989"/>
    </source>
</evidence>
<feature type="transmembrane region" description="Helical" evidence="7">
    <location>
        <begin position="79"/>
        <end position="98"/>
    </location>
</feature>
<organism evidence="8">
    <name type="scientific">Pseudomonas putida</name>
    <name type="common">Arthrobacter siderocapsulatus</name>
    <dbReference type="NCBI Taxonomy" id="303"/>
    <lineage>
        <taxon>Bacteria</taxon>
        <taxon>Pseudomonadati</taxon>
        <taxon>Pseudomonadota</taxon>
        <taxon>Gammaproteobacteria</taxon>
        <taxon>Pseudomonadales</taxon>
        <taxon>Pseudomonadaceae</taxon>
        <taxon>Pseudomonas</taxon>
    </lineage>
</organism>
<keyword evidence="3 7" id="KW-0812">Transmembrane</keyword>
<dbReference type="AlphaFoldDB" id="Q4G270"/>
<feature type="transmembrane region" description="Helical" evidence="7">
    <location>
        <begin position="51"/>
        <end position="72"/>
    </location>
</feature>
<feature type="transmembrane region" description="Helical" evidence="7">
    <location>
        <begin position="301"/>
        <end position="325"/>
    </location>
</feature>
<dbReference type="GO" id="GO:0015658">
    <property type="term" value="F:branched-chain amino acid transmembrane transporter activity"/>
    <property type="evidence" value="ECO:0007669"/>
    <property type="project" value="InterPro"/>
</dbReference>
<proteinExistence type="predicted"/>
<evidence type="ECO:0000256" key="5">
    <source>
        <dbReference type="ARBA" id="ARBA00023136"/>
    </source>
</evidence>
<dbReference type="GO" id="GO:0005886">
    <property type="term" value="C:plasma membrane"/>
    <property type="evidence" value="ECO:0007669"/>
    <property type="project" value="UniProtKB-SubCell"/>
</dbReference>
<dbReference type="InterPro" id="IPR001851">
    <property type="entry name" value="ABC_transp_permease"/>
</dbReference>
<dbReference type="CDD" id="cd06581">
    <property type="entry name" value="TM_PBP1_LivM_like"/>
    <property type="match status" value="1"/>
</dbReference>
<dbReference type="Pfam" id="PF02653">
    <property type="entry name" value="BPD_transp_2"/>
    <property type="match status" value="1"/>
</dbReference>
<protein>
    <submittedName>
        <fullName evidence="8">HmgF</fullName>
    </submittedName>
</protein>
<feature type="transmembrane region" description="Helical" evidence="7">
    <location>
        <begin position="110"/>
        <end position="132"/>
    </location>
</feature>
<sequence length="431" mass="46751">MGCLANARLTGREEAVMKNLKTQYLLLILGFIALPFLVEAIPMLGPTWVRILGFAMLYVLLALGLNIVIGYAGLLDMGYIGFYAIGAYLYALLASPHLQMAGLLEAVLDWPVWVIIPLAAVAAAICGVLIGAPVLKLRGDYLAIVTLGFGEIIRIFMNNLDQPVNLTNGPQGISNIAPMHVDFGAWAHAPGAGATPVLSLQQSWSLFGLPVSPVISYYLFFLFVVILCIVLSKRLEVSRIGRAWMALREDEVAAEAMGLNKRNLKLLAFAMGATFGGVSGVLFSSYQGFVSPESFTLMESIMVLAMVVLGGMGSIRGVVLGALILSVMPELFRDLVNWVQPWVMDNVTFISRDILRNVLDASTLRMLVFGLALILVMRFRPEGLWPSSRRRAELHDDDPEAEPAPAVLSTTINGPASEASFELPIKQADKA</sequence>
<dbReference type="EMBL" id="AY937229">
    <property type="protein sequence ID" value="AAY18214.1"/>
    <property type="molecule type" value="Genomic_DNA"/>
</dbReference>
<feature type="transmembrane region" description="Helical" evidence="7">
    <location>
        <begin position="24"/>
        <end position="45"/>
    </location>
</feature>
<evidence type="ECO:0000256" key="3">
    <source>
        <dbReference type="ARBA" id="ARBA00022692"/>
    </source>
</evidence>
<accession>Q4G270</accession>
<feature type="region of interest" description="Disordered" evidence="6">
    <location>
        <begin position="390"/>
        <end position="431"/>
    </location>
</feature>
<gene>
    <name evidence="8" type="primary">hmgF</name>
</gene>
<keyword evidence="5 7" id="KW-0472">Membrane</keyword>
<feature type="transmembrane region" description="Helical" evidence="7">
    <location>
        <begin position="266"/>
        <end position="289"/>
    </location>
</feature>
<keyword evidence="4 7" id="KW-1133">Transmembrane helix</keyword>
<reference evidence="8" key="1">
    <citation type="journal article" date="2005" name="J. Biol. Chem.">
        <title>A two-component hydroxylase involved in the assimilation of 3-hydroxyphenyl acetate in Pseudomonas putida.</title>
        <authorList>
            <person name="Arias-Barrau E."/>
            <person name="Sandoval A."/>
            <person name="Naharro G."/>
            <person name="Olivera E.R."/>
            <person name="Luengo J.M."/>
        </authorList>
    </citation>
    <scope>NUCLEOTIDE SEQUENCE</scope>
    <source>
        <strain evidence="8">U</strain>
    </source>
</reference>
<dbReference type="InterPro" id="IPR043428">
    <property type="entry name" value="LivM-like"/>
</dbReference>
<feature type="transmembrane region" description="Helical" evidence="7">
    <location>
        <begin position="139"/>
        <end position="157"/>
    </location>
</feature>
<evidence type="ECO:0000256" key="6">
    <source>
        <dbReference type="SAM" id="MobiDB-lite"/>
    </source>
</evidence>
<evidence type="ECO:0000256" key="2">
    <source>
        <dbReference type="ARBA" id="ARBA00022475"/>
    </source>
</evidence>
<evidence type="ECO:0000256" key="1">
    <source>
        <dbReference type="ARBA" id="ARBA00004429"/>
    </source>
</evidence>
<comment type="subcellular location">
    <subcellularLocation>
        <location evidence="1">Cell inner membrane</location>
        <topology evidence="1">Multi-pass membrane protein</topology>
    </subcellularLocation>
</comment>